<keyword evidence="2" id="KW-1185">Reference proteome</keyword>
<feature type="non-terminal residue" evidence="1">
    <location>
        <position position="1"/>
    </location>
</feature>
<reference evidence="1 2" key="1">
    <citation type="submission" date="2019-09" db="EMBL/GenBank/DDBJ databases">
        <title>Bird 10,000 Genomes (B10K) Project - Family phase.</title>
        <authorList>
            <person name="Zhang G."/>
        </authorList>
    </citation>
    <scope>NUCLEOTIDE SEQUENCE [LARGE SCALE GENOMIC DNA]</scope>
    <source>
        <strain evidence="1">OUT-0056</strain>
        <tissue evidence="1">Blood</tissue>
    </source>
</reference>
<evidence type="ECO:0000313" key="2">
    <source>
        <dbReference type="Proteomes" id="UP000524451"/>
    </source>
</evidence>
<comment type="caution">
    <text evidence="1">The sequence shown here is derived from an EMBL/GenBank/DDBJ whole genome shotgun (WGS) entry which is preliminary data.</text>
</comment>
<gene>
    <name evidence="1" type="primary">Ap4m1</name>
    <name evidence="1" type="ORF">CETCET_R16091</name>
</gene>
<evidence type="ECO:0000313" key="1">
    <source>
        <dbReference type="EMBL" id="NXU96053.1"/>
    </source>
</evidence>
<dbReference type="InterPro" id="IPR036168">
    <property type="entry name" value="AP2_Mu_C_sf"/>
</dbReference>
<dbReference type="AlphaFoldDB" id="A0A7L3PXX1"/>
<proteinExistence type="predicted"/>
<feature type="non-terminal residue" evidence="1">
    <location>
        <position position="60"/>
    </location>
</feature>
<name>A0A7L3PXX1_9SYLV</name>
<dbReference type="Gene3D" id="2.60.40.1170">
    <property type="entry name" value="Mu homology domain, subdomain B"/>
    <property type="match status" value="1"/>
</dbReference>
<dbReference type="Proteomes" id="UP000524451">
    <property type="component" value="Unassembled WGS sequence"/>
</dbReference>
<accession>A0A7L3PXX1</accession>
<sequence>QLSVPGGSRLPALGAAHGSFQLPNLPCSGLRLRFLRLRGAAAAARWVRHVTLSDSYVMRL</sequence>
<dbReference type="EMBL" id="VZUI01002310">
    <property type="protein sequence ID" value="NXU96053.1"/>
    <property type="molecule type" value="Genomic_DNA"/>
</dbReference>
<protein>
    <submittedName>
        <fullName evidence="1">AP4M1 protein</fullName>
    </submittedName>
</protein>
<organism evidence="1 2">
    <name type="scientific">Cettia cetti</name>
    <dbReference type="NCBI Taxonomy" id="68486"/>
    <lineage>
        <taxon>Eukaryota</taxon>
        <taxon>Metazoa</taxon>
        <taxon>Chordata</taxon>
        <taxon>Craniata</taxon>
        <taxon>Vertebrata</taxon>
        <taxon>Euteleostomi</taxon>
        <taxon>Archelosauria</taxon>
        <taxon>Archosauria</taxon>
        <taxon>Dinosauria</taxon>
        <taxon>Saurischia</taxon>
        <taxon>Theropoda</taxon>
        <taxon>Coelurosauria</taxon>
        <taxon>Aves</taxon>
        <taxon>Neognathae</taxon>
        <taxon>Neoaves</taxon>
        <taxon>Telluraves</taxon>
        <taxon>Australaves</taxon>
        <taxon>Passeriformes</taxon>
        <taxon>Sylvioidea</taxon>
        <taxon>Sylviidae</taxon>
        <taxon>Acrocephalinae</taxon>
        <taxon>Cettia</taxon>
    </lineage>
</organism>
<dbReference type="SUPFAM" id="SSF49447">
    <property type="entry name" value="Second domain of Mu2 adaptin subunit (ap50) of ap2 adaptor"/>
    <property type="match status" value="1"/>
</dbReference>